<keyword evidence="3" id="KW-1185">Reference proteome</keyword>
<accession>A0ABP7G3Y9</accession>
<organism evidence="2 3">
    <name type="scientific">Salinactinospora qingdaonensis</name>
    <dbReference type="NCBI Taxonomy" id="702744"/>
    <lineage>
        <taxon>Bacteria</taxon>
        <taxon>Bacillati</taxon>
        <taxon>Actinomycetota</taxon>
        <taxon>Actinomycetes</taxon>
        <taxon>Streptosporangiales</taxon>
        <taxon>Nocardiopsidaceae</taxon>
        <taxon>Salinactinospora</taxon>
    </lineage>
</organism>
<dbReference type="InterPro" id="IPR001753">
    <property type="entry name" value="Enoyl-CoA_hydra/iso"/>
</dbReference>
<dbReference type="EMBL" id="BAABDD010000021">
    <property type="protein sequence ID" value="GAA3755653.1"/>
    <property type="molecule type" value="Genomic_DNA"/>
</dbReference>
<dbReference type="InterPro" id="IPR051683">
    <property type="entry name" value="Enoyl-CoA_Hydratase/Isomerase"/>
</dbReference>
<name>A0ABP7G3Y9_9ACTN</name>
<comment type="caution">
    <text evidence="2">The sequence shown here is derived from an EMBL/GenBank/DDBJ whole genome shotgun (WGS) entry which is preliminary data.</text>
</comment>
<dbReference type="InterPro" id="IPR029045">
    <property type="entry name" value="ClpP/crotonase-like_dom_sf"/>
</dbReference>
<dbReference type="Gene3D" id="3.90.226.10">
    <property type="entry name" value="2-enoyl-CoA Hydratase, Chain A, domain 1"/>
    <property type="match status" value="1"/>
</dbReference>
<dbReference type="PANTHER" id="PTHR42964">
    <property type="entry name" value="ENOYL-COA HYDRATASE"/>
    <property type="match status" value="1"/>
</dbReference>
<evidence type="ECO:0000256" key="1">
    <source>
        <dbReference type="ARBA" id="ARBA00005254"/>
    </source>
</evidence>
<protein>
    <submittedName>
        <fullName evidence="2">Enoyl-CoA hydratase/isomerase</fullName>
    </submittedName>
</protein>
<proteinExistence type="inferred from homology"/>
<dbReference type="Proteomes" id="UP001500908">
    <property type="component" value="Unassembled WGS sequence"/>
</dbReference>
<comment type="similarity">
    <text evidence="1">Belongs to the enoyl-CoA hydratase/isomerase family.</text>
</comment>
<reference evidence="3" key="1">
    <citation type="journal article" date="2019" name="Int. J. Syst. Evol. Microbiol.">
        <title>The Global Catalogue of Microorganisms (GCM) 10K type strain sequencing project: providing services to taxonomists for standard genome sequencing and annotation.</title>
        <authorList>
            <consortium name="The Broad Institute Genomics Platform"/>
            <consortium name="The Broad Institute Genome Sequencing Center for Infectious Disease"/>
            <person name="Wu L."/>
            <person name="Ma J."/>
        </authorList>
    </citation>
    <scope>NUCLEOTIDE SEQUENCE [LARGE SCALE GENOMIC DNA]</scope>
    <source>
        <strain evidence="3">JCM 17137</strain>
    </source>
</reference>
<dbReference type="SUPFAM" id="SSF52096">
    <property type="entry name" value="ClpP/crotonase"/>
    <property type="match status" value="1"/>
</dbReference>
<evidence type="ECO:0000313" key="3">
    <source>
        <dbReference type="Proteomes" id="UP001500908"/>
    </source>
</evidence>
<dbReference type="RefSeq" id="WP_344974024.1">
    <property type="nucleotide sequence ID" value="NZ_BAABDD010000021.1"/>
</dbReference>
<sequence length="244" mass="26128">MIRVRPGPGHVRVTLERPERRNTIDEAFLDELSAALTEAEARADCRVVVLSATGEDFCAGMDLDTSHLDAGEGELPYWRLLERLATTELVTVAAVDGAATAGGVGLAAACDMVLAGRSATFRLTEALFGLVPAMALPFVARRVGEQRAFTATLTAEEFDAQAAVETGLADQTAPTAEELVRPLLVKLRRVDRDTVAAVKSYRSTVFPRPAELGAVVSRAFLDRLAQPDVQRNMADLKRALGGLP</sequence>
<dbReference type="PANTHER" id="PTHR42964:SF1">
    <property type="entry name" value="POLYKETIDE BIOSYNTHESIS ENOYL-COA HYDRATASE PKSH-RELATED"/>
    <property type="match status" value="1"/>
</dbReference>
<evidence type="ECO:0000313" key="2">
    <source>
        <dbReference type="EMBL" id="GAA3755653.1"/>
    </source>
</evidence>
<dbReference type="Pfam" id="PF00378">
    <property type="entry name" value="ECH_1"/>
    <property type="match status" value="1"/>
</dbReference>
<dbReference type="CDD" id="cd06558">
    <property type="entry name" value="crotonase-like"/>
    <property type="match status" value="1"/>
</dbReference>
<gene>
    <name evidence="2" type="ORF">GCM10022402_37790</name>
</gene>